<sequence length="238" mass="26135">MRPIKDSPAKRHILSRLREGKVSGESLARELGMSRVGVWKYIRELNSLGYLIRAERGYRLLKEPDVPYPWELSGRSVYFPKTGSTMEEALKLAWRGVYDVFVLAGEQVSGRGRFGRTWVSPPGGLYLSVVTRDRDPPALREEMAEVVAESLSELLEVEAVENGLFVGGKKIGGVLVEVLGEPERPKVVAGIGLNVRNPVPEGATSLSMELGENVSLVAVAKLVTEAIAGELHDRGEER</sequence>
<dbReference type="Pfam" id="PF03099">
    <property type="entry name" value="BPL_LplA_LipB"/>
    <property type="match status" value="1"/>
</dbReference>
<dbReference type="InterPro" id="IPR004408">
    <property type="entry name" value="Biotin_CoA_COase_ligase"/>
</dbReference>
<name>A0AAE4NTX9_9EURY</name>
<dbReference type="InterPro" id="IPR004143">
    <property type="entry name" value="BPL_LPL_catalytic"/>
</dbReference>
<dbReference type="GO" id="GO:0004077">
    <property type="term" value="F:biotin--[biotin carboxyl-carrier protein] ligase activity"/>
    <property type="evidence" value="ECO:0007669"/>
    <property type="project" value="InterPro"/>
</dbReference>
<proteinExistence type="predicted"/>
<dbReference type="Proteomes" id="UP001245683">
    <property type="component" value="Unassembled WGS sequence"/>
</dbReference>
<evidence type="ECO:0000259" key="2">
    <source>
        <dbReference type="PROSITE" id="PS51733"/>
    </source>
</evidence>
<feature type="domain" description="BPL/LPL catalytic" evidence="2">
    <location>
        <begin position="61"/>
        <end position="238"/>
    </location>
</feature>
<dbReference type="SUPFAM" id="SSF55681">
    <property type="entry name" value="Class II aaRS and biotin synthetases"/>
    <property type="match status" value="1"/>
</dbReference>
<dbReference type="PANTHER" id="PTHR12835:SF5">
    <property type="entry name" value="BIOTIN--PROTEIN LIGASE"/>
    <property type="match status" value="1"/>
</dbReference>
<dbReference type="Gene3D" id="1.10.10.10">
    <property type="entry name" value="Winged helix-like DNA-binding domain superfamily/Winged helix DNA-binding domain"/>
    <property type="match status" value="1"/>
</dbReference>
<dbReference type="PANTHER" id="PTHR12835">
    <property type="entry name" value="BIOTIN PROTEIN LIGASE"/>
    <property type="match status" value="1"/>
</dbReference>
<dbReference type="InterPro" id="IPR013196">
    <property type="entry name" value="HTH_11"/>
</dbReference>
<dbReference type="RefSeq" id="WP_315339738.1">
    <property type="nucleotide sequence ID" value="NZ_JAVDZE010000001.1"/>
</dbReference>
<dbReference type="SUPFAM" id="SSF46785">
    <property type="entry name" value="Winged helix' DNA-binding domain"/>
    <property type="match status" value="1"/>
</dbReference>
<keyword evidence="4" id="KW-1185">Reference proteome</keyword>
<gene>
    <name evidence="3" type="ORF">RBI02_01595</name>
</gene>
<protein>
    <submittedName>
        <fullName evidence="3">HTH domain-containing protein</fullName>
    </submittedName>
</protein>
<comment type="caution">
    <text evidence="3">The sequence shown here is derived from an EMBL/GenBank/DDBJ whole genome shotgun (WGS) entry which is preliminary data.</text>
</comment>
<evidence type="ECO:0000313" key="3">
    <source>
        <dbReference type="EMBL" id="MDV3103242.1"/>
    </source>
</evidence>
<dbReference type="EMBL" id="JAVDZE010000001">
    <property type="protein sequence ID" value="MDV3103242.1"/>
    <property type="molecule type" value="Genomic_DNA"/>
</dbReference>
<dbReference type="GO" id="GO:0005737">
    <property type="term" value="C:cytoplasm"/>
    <property type="evidence" value="ECO:0007669"/>
    <property type="project" value="TreeGrafter"/>
</dbReference>
<dbReference type="Gene3D" id="3.30.930.10">
    <property type="entry name" value="Bira Bifunctional Protein, Domain 2"/>
    <property type="match status" value="1"/>
</dbReference>
<dbReference type="AlphaFoldDB" id="A0AAE4NTX9"/>
<organism evidence="3 4">
    <name type="scientific">Thermococcus waiotapuensis</name>
    <dbReference type="NCBI Taxonomy" id="90909"/>
    <lineage>
        <taxon>Archaea</taxon>
        <taxon>Methanobacteriati</taxon>
        <taxon>Methanobacteriota</taxon>
        <taxon>Thermococci</taxon>
        <taxon>Thermococcales</taxon>
        <taxon>Thermococcaceae</taxon>
        <taxon>Thermococcus</taxon>
    </lineage>
</organism>
<reference evidence="3 4" key="1">
    <citation type="submission" date="2023-08" db="EMBL/GenBank/DDBJ databases">
        <title>Draft genome sequence of Thermococcus waiotapuensis WT1T, a thermophilic sulphur-dependent archaeon from order Thermococcales.</title>
        <authorList>
            <person name="Manners S.H."/>
            <person name="Carere C.R."/>
            <person name="Dhami M.K."/>
            <person name="Dobson R.C.J."/>
            <person name="Stott M.B."/>
        </authorList>
    </citation>
    <scope>NUCLEOTIDE SEQUENCE [LARGE SCALE GENOMIC DNA]</scope>
    <source>
        <strain evidence="3 4">WT1</strain>
    </source>
</reference>
<dbReference type="InterPro" id="IPR036388">
    <property type="entry name" value="WH-like_DNA-bd_sf"/>
</dbReference>
<dbReference type="Pfam" id="PF08279">
    <property type="entry name" value="HTH_11"/>
    <property type="match status" value="1"/>
</dbReference>
<dbReference type="InterPro" id="IPR045864">
    <property type="entry name" value="aa-tRNA-synth_II/BPL/LPL"/>
</dbReference>
<dbReference type="InterPro" id="IPR036390">
    <property type="entry name" value="WH_DNA-bd_sf"/>
</dbReference>
<evidence type="ECO:0000313" key="4">
    <source>
        <dbReference type="Proteomes" id="UP001245683"/>
    </source>
</evidence>
<dbReference type="CDD" id="cd16442">
    <property type="entry name" value="BPL"/>
    <property type="match status" value="1"/>
</dbReference>
<dbReference type="PROSITE" id="PS51733">
    <property type="entry name" value="BPL_LPL_CATALYTIC"/>
    <property type="match status" value="1"/>
</dbReference>
<evidence type="ECO:0000256" key="1">
    <source>
        <dbReference type="ARBA" id="ARBA00022598"/>
    </source>
</evidence>
<keyword evidence="1" id="KW-0436">Ligase</keyword>
<accession>A0AAE4NTX9</accession>